<evidence type="ECO:0000256" key="1">
    <source>
        <dbReference type="SAM" id="SignalP"/>
    </source>
</evidence>
<feature type="chain" id="PRO_5047310678" description="DUF2845 domain-containing protein" evidence="1">
    <location>
        <begin position="19"/>
        <end position="101"/>
    </location>
</feature>
<name>A0ABY0FBH4_9NEIS</name>
<reference evidence="2 3" key="1">
    <citation type="submission" date="2018-10" db="EMBL/GenBank/DDBJ databases">
        <title>Draft genome of Fastidiocella sp. strain 375T, a bacterium isolated from a karstic cave dripping water.</title>
        <authorList>
            <person name="Coelho C."/>
            <person name="Verissimo A."/>
            <person name="Tiago I."/>
        </authorList>
    </citation>
    <scope>NUCLEOTIDE SEQUENCE [LARGE SCALE GENOMIC DNA]</scope>
    <source>
        <strain evidence="2 3">CAVE-375</strain>
    </source>
</reference>
<organism evidence="2 3">
    <name type="scientific">Crenobacter cavernae</name>
    <dbReference type="NCBI Taxonomy" id="2290923"/>
    <lineage>
        <taxon>Bacteria</taxon>
        <taxon>Pseudomonadati</taxon>
        <taxon>Pseudomonadota</taxon>
        <taxon>Betaproteobacteria</taxon>
        <taxon>Neisseriales</taxon>
        <taxon>Neisseriaceae</taxon>
        <taxon>Crenobacter</taxon>
    </lineage>
</organism>
<sequence>MKALVAVALALGSAQAGAAPIPFEKYIKIFTGMQEAEVVDIAGPPDYRSEGPETMTRRPDGSKIFSRRYTLTWRAGGSTPYTTYIVIRDGVVDDIRRDKKF</sequence>
<dbReference type="Proteomes" id="UP000290682">
    <property type="component" value="Unassembled WGS sequence"/>
</dbReference>
<dbReference type="RefSeq" id="WP_129213130.1">
    <property type="nucleotide sequence ID" value="NZ_REGR01000010.1"/>
</dbReference>
<evidence type="ECO:0000313" key="2">
    <source>
        <dbReference type="EMBL" id="RXZ43390.1"/>
    </source>
</evidence>
<comment type="caution">
    <text evidence="2">The sequence shown here is derived from an EMBL/GenBank/DDBJ whole genome shotgun (WGS) entry which is preliminary data.</text>
</comment>
<evidence type="ECO:0008006" key="4">
    <source>
        <dbReference type="Google" id="ProtNLM"/>
    </source>
</evidence>
<evidence type="ECO:0000313" key="3">
    <source>
        <dbReference type="Proteomes" id="UP000290682"/>
    </source>
</evidence>
<keyword evidence="3" id="KW-1185">Reference proteome</keyword>
<dbReference type="EMBL" id="REGR01000010">
    <property type="protein sequence ID" value="RXZ43390.1"/>
    <property type="molecule type" value="Genomic_DNA"/>
</dbReference>
<keyword evidence="1" id="KW-0732">Signal</keyword>
<accession>A0ABY0FBH4</accession>
<feature type="signal peptide" evidence="1">
    <location>
        <begin position="1"/>
        <end position="18"/>
    </location>
</feature>
<protein>
    <recommendedName>
        <fullName evidence="4">DUF2845 domain-containing protein</fullName>
    </recommendedName>
</protein>
<proteinExistence type="predicted"/>
<gene>
    <name evidence="2" type="ORF">EBB06_10460</name>
</gene>